<reference evidence="1" key="1">
    <citation type="journal article" date="2015" name="Nature">
        <title>Complex archaea that bridge the gap between prokaryotes and eukaryotes.</title>
        <authorList>
            <person name="Spang A."/>
            <person name="Saw J.H."/>
            <person name="Jorgensen S.L."/>
            <person name="Zaremba-Niedzwiedzka K."/>
            <person name="Martijn J."/>
            <person name="Lind A.E."/>
            <person name="van Eijk R."/>
            <person name="Schleper C."/>
            <person name="Guy L."/>
            <person name="Ettema T.J."/>
        </authorList>
    </citation>
    <scope>NUCLEOTIDE SEQUENCE</scope>
</reference>
<evidence type="ECO:0000313" key="1">
    <source>
        <dbReference type="EMBL" id="KKK57182.1"/>
    </source>
</evidence>
<proteinExistence type="predicted"/>
<dbReference type="AlphaFoldDB" id="A0A0F8WJX4"/>
<feature type="non-terminal residue" evidence="1">
    <location>
        <position position="1"/>
    </location>
</feature>
<comment type="caution">
    <text evidence="1">The sequence shown here is derived from an EMBL/GenBank/DDBJ whole genome shotgun (WGS) entry which is preliminary data.</text>
</comment>
<gene>
    <name evidence="1" type="ORF">LCGC14_3057110</name>
</gene>
<organism evidence="1">
    <name type="scientific">marine sediment metagenome</name>
    <dbReference type="NCBI Taxonomy" id="412755"/>
    <lineage>
        <taxon>unclassified sequences</taxon>
        <taxon>metagenomes</taxon>
        <taxon>ecological metagenomes</taxon>
    </lineage>
</organism>
<name>A0A0F8WJX4_9ZZZZ</name>
<accession>A0A0F8WJX4</accession>
<sequence length="37" mass="4146">KEDSNGKDIELNDVDLEHIAEQIKEGYTQGEIVDGDE</sequence>
<protein>
    <submittedName>
        <fullName evidence="1">Uncharacterized protein</fullName>
    </submittedName>
</protein>
<dbReference type="EMBL" id="LAZR01064616">
    <property type="protein sequence ID" value="KKK57182.1"/>
    <property type="molecule type" value="Genomic_DNA"/>
</dbReference>